<dbReference type="EMBL" id="HBIM01000631">
    <property type="protein sequence ID" value="CAE0402250.1"/>
    <property type="molecule type" value="Transcribed_RNA"/>
</dbReference>
<sequence>MSSSPPPPTQKDLDCAFLARDSLFPLKIQRDGSHPTQFPAAEAAARVRDAAMEQHPERAASSFFPRRIVVVHDINNPTELQWNGQPDISNNKASFEVIPKLLSVSCRICGDKGGKGAAPAYVQKKADGEREIVLCSDKLLKRDYTPSKIPDQTPQSLVAVETALAHHVTKVGLEVAKERTISKGSTSNTTTADFTCPDLAAMEVLAARAAECYYNQTKGEWGQNASQVKRGPNLGHAGFSWYPEMVRNMLQNRCVRAVATRATAQTFKGREARKCVADAMAKGW</sequence>
<proteinExistence type="predicted"/>
<reference evidence="1" key="1">
    <citation type="submission" date="2021-01" db="EMBL/GenBank/DDBJ databases">
        <authorList>
            <person name="Corre E."/>
            <person name="Pelletier E."/>
            <person name="Niang G."/>
            <person name="Scheremetjew M."/>
            <person name="Finn R."/>
            <person name="Kale V."/>
            <person name="Holt S."/>
            <person name="Cochrane G."/>
            <person name="Meng A."/>
            <person name="Brown T."/>
            <person name="Cohen L."/>
        </authorList>
    </citation>
    <scope>NUCLEOTIDE SEQUENCE</scope>
    <source>
        <strain evidence="1">CCMP127</strain>
    </source>
</reference>
<protein>
    <submittedName>
        <fullName evidence="1">Uncharacterized protein</fullName>
    </submittedName>
</protein>
<gene>
    <name evidence="1" type="ORF">ACOF00016_LOCUS544</name>
</gene>
<name>A0A7S3KXK6_9STRA</name>
<dbReference type="AlphaFoldDB" id="A0A7S3KXK6"/>
<evidence type="ECO:0000313" key="1">
    <source>
        <dbReference type="EMBL" id="CAE0402250.1"/>
    </source>
</evidence>
<organism evidence="1">
    <name type="scientific">Amphora coffeiformis</name>
    <dbReference type="NCBI Taxonomy" id="265554"/>
    <lineage>
        <taxon>Eukaryota</taxon>
        <taxon>Sar</taxon>
        <taxon>Stramenopiles</taxon>
        <taxon>Ochrophyta</taxon>
        <taxon>Bacillariophyta</taxon>
        <taxon>Bacillariophyceae</taxon>
        <taxon>Bacillariophycidae</taxon>
        <taxon>Thalassiophysales</taxon>
        <taxon>Catenulaceae</taxon>
        <taxon>Amphora</taxon>
    </lineage>
</organism>
<accession>A0A7S3KXK6</accession>